<dbReference type="Gene3D" id="3.40.50.12780">
    <property type="entry name" value="N-terminal domain of ligase-like"/>
    <property type="match status" value="1"/>
</dbReference>
<dbReference type="Gene3D" id="3.30.300.30">
    <property type="match status" value="1"/>
</dbReference>
<dbReference type="InterPro" id="IPR025110">
    <property type="entry name" value="AMP-bd_C"/>
</dbReference>
<keyword evidence="3" id="KW-0436">Ligase</keyword>
<dbReference type="InterPro" id="IPR045851">
    <property type="entry name" value="AMP-bd_C_sf"/>
</dbReference>
<dbReference type="AlphaFoldDB" id="A0A3P4AZL0"/>
<sequence length="514" mass="55898">MLTLPHLLQNTVQAYGRRRAIIDPAGELSWNEYLERVARTAGLLRGLGLAPGHRFATLCRNSVRHAQLLLAGFWAGVVPAPLNFRLAPAELDAMLEDAGCGAIMADEEFAPLFERAPLSRWRDRVVLVAAAPASGALPAMDALLEASPRLAAHESRENDVALLLYTGGTTGRGKGVRLTHRNIVANALQLARVMAPGPDDVYLHVSPMFHSTDLKATVVTMFGGGHVYLNEFSPRSVLEAIERNGVTIASLVPTMIVGILKEADPRSHDLSRLRLISYGTAPMDEQWLRKAMASFGHVGFHQCYGLTETSPYLAILDEAGHRLGLDARPDLLRSAGRLLPGTMVRFVDDEGRDAAPGEPGEILVGGPQVADGYHNRPQENATAFRDGWLHTGDVGRLDQDGYLHILDRKKDMVITGGENVYTREVEAVLQRFPGIADAAVLGVPDAKYGEALLAAIVPAGAPPAPEDIIRFCRDHLGGYKIPRRFMFVEAFPRSPLGKIRKHELRDIYLASGPA</sequence>
<name>A0A3P4AZL0_9BURK</name>
<dbReference type="Pfam" id="PF00501">
    <property type="entry name" value="AMP-binding"/>
    <property type="match status" value="1"/>
</dbReference>
<dbReference type="GO" id="GO:0004467">
    <property type="term" value="F:long-chain fatty acid-CoA ligase activity"/>
    <property type="evidence" value="ECO:0007669"/>
    <property type="project" value="UniProtKB-EC"/>
</dbReference>
<dbReference type="InterPro" id="IPR050237">
    <property type="entry name" value="ATP-dep_AMP-bd_enzyme"/>
</dbReference>
<accession>A0A3P4AZL0</accession>
<dbReference type="RefSeq" id="WP_124078232.1">
    <property type="nucleotide sequence ID" value="NZ_UWPJ01000008.1"/>
</dbReference>
<reference evidence="3 4" key="1">
    <citation type="submission" date="2018-10" db="EMBL/GenBank/DDBJ databases">
        <authorList>
            <person name="Criscuolo A."/>
        </authorList>
    </citation>
    <scope>NUCLEOTIDE SEQUENCE [LARGE SCALE GENOMIC DNA]</scope>
    <source>
        <strain evidence="3">DnA1</strain>
    </source>
</reference>
<dbReference type="OrthoDB" id="9766486at2"/>
<dbReference type="EMBL" id="UWPJ01000008">
    <property type="protein sequence ID" value="VCU68920.1"/>
    <property type="molecule type" value="Genomic_DNA"/>
</dbReference>
<proteinExistence type="predicted"/>
<organism evidence="3 4">
    <name type="scientific">Pigmentiphaga humi</name>
    <dbReference type="NCBI Taxonomy" id="2478468"/>
    <lineage>
        <taxon>Bacteria</taxon>
        <taxon>Pseudomonadati</taxon>
        <taxon>Pseudomonadota</taxon>
        <taxon>Betaproteobacteria</taxon>
        <taxon>Burkholderiales</taxon>
        <taxon>Alcaligenaceae</taxon>
        <taxon>Pigmentiphaga</taxon>
    </lineage>
</organism>
<evidence type="ECO:0000313" key="3">
    <source>
        <dbReference type="EMBL" id="VCU68920.1"/>
    </source>
</evidence>
<dbReference type="PANTHER" id="PTHR43767:SF1">
    <property type="entry name" value="NONRIBOSOMAL PEPTIDE SYNTHASE PES1 (EUROFUNG)-RELATED"/>
    <property type="match status" value="1"/>
</dbReference>
<feature type="domain" description="AMP-dependent synthetase/ligase" evidence="1">
    <location>
        <begin position="9"/>
        <end position="374"/>
    </location>
</feature>
<keyword evidence="4" id="KW-1185">Reference proteome</keyword>
<dbReference type="Pfam" id="PF13193">
    <property type="entry name" value="AMP-binding_C"/>
    <property type="match status" value="1"/>
</dbReference>
<evidence type="ECO:0000259" key="1">
    <source>
        <dbReference type="Pfam" id="PF00501"/>
    </source>
</evidence>
<dbReference type="InterPro" id="IPR042099">
    <property type="entry name" value="ANL_N_sf"/>
</dbReference>
<feature type="domain" description="AMP-binding enzyme C-terminal" evidence="2">
    <location>
        <begin position="424"/>
        <end position="498"/>
    </location>
</feature>
<dbReference type="SUPFAM" id="SSF56801">
    <property type="entry name" value="Acetyl-CoA synthetase-like"/>
    <property type="match status" value="1"/>
</dbReference>
<dbReference type="InterPro" id="IPR000873">
    <property type="entry name" value="AMP-dep_synth/lig_dom"/>
</dbReference>
<gene>
    <name evidence="3" type="primary">lcfB_3</name>
    <name evidence="3" type="ORF">PIGHUM_00979</name>
</gene>
<protein>
    <submittedName>
        <fullName evidence="3">Long-chain-fatty-acid--CoA ligase</fullName>
        <ecNumber evidence="3">6.2.1.3</ecNumber>
    </submittedName>
</protein>
<dbReference type="EC" id="6.2.1.3" evidence="3"/>
<evidence type="ECO:0000313" key="4">
    <source>
        <dbReference type="Proteomes" id="UP000277294"/>
    </source>
</evidence>
<evidence type="ECO:0000259" key="2">
    <source>
        <dbReference type="Pfam" id="PF13193"/>
    </source>
</evidence>
<dbReference type="PANTHER" id="PTHR43767">
    <property type="entry name" value="LONG-CHAIN-FATTY-ACID--COA LIGASE"/>
    <property type="match status" value="1"/>
</dbReference>
<dbReference type="Proteomes" id="UP000277294">
    <property type="component" value="Unassembled WGS sequence"/>
</dbReference>